<dbReference type="Gramene" id="OBART07G04380.1">
    <property type="protein sequence ID" value="OBART07G04380.1"/>
    <property type="gene ID" value="OBART07G04380"/>
</dbReference>
<organism evidence="1">
    <name type="scientific">Oryza barthii</name>
    <dbReference type="NCBI Taxonomy" id="65489"/>
    <lineage>
        <taxon>Eukaryota</taxon>
        <taxon>Viridiplantae</taxon>
        <taxon>Streptophyta</taxon>
        <taxon>Embryophyta</taxon>
        <taxon>Tracheophyta</taxon>
        <taxon>Spermatophyta</taxon>
        <taxon>Magnoliopsida</taxon>
        <taxon>Liliopsida</taxon>
        <taxon>Poales</taxon>
        <taxon>Poaceae</taxon>
        <taxon>BOP clade</taxon>
        <taxon>Oryzoideae</taxon>
        <taxon>Oryzeae</taxon>
        <taxon>Oryzinae</taxon>
        <taxon>Oryza</taxon>
    </lineage>
</organism>
<keyword evidence="2" id="KW-1185">Reference proteome</keyword>
<dbReference type="PaxDb" id="65489-OBART07G04380.1"/>
<dbReference type="AlphaFoldDB" id="A0A0D3GMQ7"/>
<evidence type="ECO:0000313" key="2">
    <source>
        <dbReference type="Proteomes" id="UP000026960"/>
    </source>
</evidence>
<proteinExistence type="predicted"/>
<protein>
    <submittedName>
        <fullName evidence="1">Uncharacterized protein</fullName>
    </submittedName>
</protein>
<reference evidence="1" key="1">
    <citation type="journal article" date="2009" name="Rice">
        <title>De Novo Next Generation Sequencing of Plant Genomes.</title>
        <authorList>
            <person name="Rounsley S."/>
            <person name="Marri P.R."/>
            <person name="Yu Y."/>
            <person name="He R."/>
            <person name="Sisneros N."/>
            <person name="Goicoechea J.L."/>
            <person name="Lee S.J."/>
            <person name="Angelova A."/>
            <person name="Kudrna D."/>
            <person name="Luo M."/>
            <person name="Affourtit J."/>
            <person name="Desany B."/>
            <person name="Knight J."/>
            <person name="Niazi F."/>
            <person name="Egholm M."/>
            <person name="Wing R.A."/>
        </authorList>
    </citation>
    <scope>NUCLEOTIDE SEQUENCE [LARGE SCALE GENOMIC DNA]</scope>
    <source>
        <strain evidence="1">cv. IRGC 105608</strain>
    </source>
</reference>
<accession>A0A0D3GMQ7</accession>
<reference evidence="1" key="2">
    <citation type="submission" date="2015-03" db="UniProtKB">
        <authorList>
            <consortium name="EnsemblPlants"/>
        </authorList>
    </citation>
    <scope>IDENTIFICATION</scope>
</reference>
<sequence length="95" mass="10613">MLCLLIGGKKMPSYQETTERMYPAIMQSCMKMQQCNGTVHGQCAKPSRGAFMAYLSTLTHCWSGPPHLANLYSMQRSSDLSNLTFNFGALGNNWK</sequence>
<dbReference type="Proteomes" id="UP000026960">
    <property type="component" value="Chromosome 7"/>
</dbReference>
<name>A0A0D3GMQ7_9ORYZ</name>
<dbReference type="HOGENOM" id="CLU_2376166_0_0_1"/>
<evidence type="ECO:0000313" key="1">
    <source>
        <dbReference type="EnsemblPlants" id="OBART07G04380.1"/>
    </source>
</evidence>
<dbReference type="EnsemblPlants" id="OBART07G04380.1">
    <property type="protein sequence ID" value="OBART07G04380.1"/>
    <property type="gene ID" value="OBART07G04380"/>
</dbReference>